<dbReference type="PATRIC" id="fig|520764.3.peg.1091"/>
<feature type="domain" description="KaiC" evidence="1">
    <location>
        <begin position="24"/>
        <end position="285"/>
    </location>
</feature>
<dbReference type="SUPFAM" id="SSF52540">
    <property type="entry name" value="P-loop containing nucleoside triphosphate hydrolases"/>
    <property type="match status" value="1"/>
</dbReference>
<evidence type="ECO:0000259" key="1">
    <source>
        <dbReference type="PROSITE" id="PS51146"/>
    </source>
</evidence>
<dbReference type="GO" id="GO:0005524">
    <property type="term" value="F:ATP binding"/>
    <property type="evidence" value="ECO:0007669"/>
    <property type="project" value="InterPro"/>
</dbReference>
<dbReference type="NCBIfam" id="TIGR03878">
    <property type="entry name" value="thermo_KaiC_2"/>
    <property type="match status" value="1"/>
</dbReference>
<dbReference type="Proteomes" id="UP000070427">
    <property type="component" value="Unassembled WGS sequence"/>
</dbReference>
<dbReference type="PROSITE" id="PS51146">
    <property type="entry name" value="KAIC"/>
    <property type="match status" value="1"/>
</dbReference>
<evidence type="ECO:0000313" key="3">
    <source>
        <dbReference type="Proteomes" id="UP000070427"/>
    </source>
</evidence>
<name>A0A140LAC8_9FIRM</name>
<reference evidence="2 3" key="1">
    <citation type="submission" date="2015-12" db="EMBL/GenBank/DDBJ databases">
        <title>Draft genome sequnece of Fervidicola ferrireducens strain Y170.</title>
        <authorList>
            <person name="Patel B.K."/>
        </authorList>
    </citation>
    <scope>NUCLEOTIDE SEQUENCE [LARGE SCALE GENOMIC DNA]</scope>
    <source>
        <strain evidence="2 3">Y170</strain>
    </source>
</reference>
<dbReference type="PANTHER" id="PTHR42926">
    <property type="match status" value="1"/>
</dbReference>
<sequence length="285" mass="31623">MKESGKSPCALPLSGFSDRVPKLFGIPSGVPGLDELFFTFRVEGEEVKRLPLNGFPSAAVIHLTGVPDTGKSLIGEQFSITQASCGYNVLYVTVEVPAPFLALSFRQRSQALKVDWEVIKERIFIVDVTAHPELRENVGDLCAFLSKTIEKEKINSTVIDSITGLYEGKEMLARSIVRKLYETMKKHYQTAIFISQKRSSHEEISSEAAGGYAVPHIVDCTIVLSKIVLNSKAAATMYNRKPGEVLRTIRIDGCRMCGHDPNVHLLEINEWGILQVGKPLYEVLR</sequence>
<protein>
    <recommendedName>
        <fullName evidence="1">KaiC domain-containing protein</fullName>
    </recommendedName>
</protein>
<dbReference type="PANTHER" id="PTHR42926:SF1">
    <property type="entry name" value="CIRCADIAN CLOCK OSCILLATOR PROTEIN KAIC 1"/>
    <property type="match status" value="1"/>
</dbReference>
<organism evidence="2 3">
    <name type="scientific">Fervidicola ferrireducens</name>
    <dbReference type="NCBI Taxonomy" id="520764"/>
    <lineage>
        <taxon>Bacteria</taxon>
        <taxon>Bacillati</taxon>
        <taxon>Bacillota</taxon>
        <taxon>Clostridia</taxon>
        <taxon>Thermosediminibacterales</taxon>
        <taxon>Thermosediminibacteraceae</taxon>
        <taxon>Fervidicola</taxon>
    </lineage>
</organism>
<dbReference type="Gene3D" id="3.40.50.300">
    <property type="entry name" value="P-loop containing nucleotide triphosphate hydrolases"/>
    <property type="match status" value="1"/>
</dbReference>
<comment type="caution">
    <text evidence="2">The sequence shown here is derived from an EMBL/GenBank/DDBJ whole genome shotgun (WGS) entry which is preliminary data.</text>
</comment>
<dbReference type="InterPro" id="IPR027417">
    <property type="entry name" value="P-loop_NTPase"/>
</dbReference>
<proteinExistence type="predicted"/>
<dbReference type="EMBL" id="LOED01000010">
    <property type="protein sequence ID" value="KXG77503.1"/>
    <property type="molecule type" value="Genomic_DNA"/>
</dbReference>
<evidence type="ECO:0000313" key="2">
    <source>
        <dbReference type="EMBL" id="KXG77503.1"/>
    </source>
</evidence>
<dbReference type="STRING" id="520764.AN618_10550"/>
<accession>A0A140LAC8</accession>
<dbReference type="InParanoid" id="A0A140LAC8"/>
<dbReference type="OrthoDB" id="9802112at2"/>
<dbReference type="RefSeq" id="WP_066352908.1">
    <property type="nucleotide sequence ID" value="NZ_LOED01000010.1"/>
</dbReference>
<dbReference type="InterPro" id="IPR014774">
    <property type="entry name" value="KaiC-like_dom"/>
</dbReference>
<keyword evidence="3" id="KW-1185">Reference proteome</keyword>
<gene>
    <name evidence="2" type="ORF">AN618_10550</name>
</gene>
<dbReference type="InterPro" id="IPR051347">
    <property type="entry name" value="Circadian_clock_KaiC-rel"/>
</dbReference>
<dbReference type="InterPro" id="IPR022373">
    <property type="entry name" value="KaiC_containing"/>
</dbReference>
<dbReference type="Pfam" id="PF06745">
    <property type="entry name" value="ATPase"/>
    <property type="match status" value="1"/>
</dbReference>
<dbReference type="InterPro" id="IPR010624">
    <property type="entry name" value="KaiC_dom"/>
</dbReference>
<dbReference type="AlphaFoldDB" id="A0A140LAC8"/>